<gene>
    <name evidence="2" type="ORF">SAMN02745912_03772</name>
</gene>
<keyword evidence="1" id="KW-1133">Transmembrane helix</keyword>
<reference evidence="2 3" key="1">
    <citation type="submission" date="2016-11" db="EMBL/GenBank/DDBJ databases">
        <authorList>
            <person name="Jaros S."/>
            <person name="Januszkiewicz K."/>
            <person name="Wedrychowicz H."/>
        </authorList>
    </citation>
    <scope>NUCLEOTIDE SEQUENCE [LARGE SCALE GENOMIC DNA]</scope>
    <source>
        <strain evidence="2 3">DSM 15212</strain>
    </source>
</reference>
<feature type="transmembrane region" description="Helical" evidence="1">
    <location>
        <begin position="6"/>
        <end position="27"/>
    </location>
</feature>
<protein>
    <submittedName>
        <fullName evidence="2">Uncharacterized protein</fullName>
    </submittedName>
</protein>
<evidence type="ECO:0000256" key="1">
    <source>
        <dbReference type="SAM" id="Phobius"/>
    </source>
</evidence>
<keyword evidence="1" id="KW-0812">Transmembrane</keyword>
<keyword evidence="3" id="KW-1185">Reference proteome</keyword>
<dbReference type="EMBL" id="FRAG01000103">
    <property type="protein sequence ID" value="SHK59520.1"/>
    <property type="molecule type" value="Genomic_DNA"/>
</dbReference>
<dbReference type="STRING" id="1121301.SAMN02745912_03772"/>
<keyword evidence="1" id="KW-0472">Membrane</keyword>
<name>A0A1M6TRH7_PARC5</name>
<evidence type="ECO:0000313" key="3">
    <source>
        <dbReference type="Proteomes" id="UP000184465"/>
    </source>
</evidence>
<dbReference type="AlphaFoldDB" id="A0A1M6TRH7"/>
<accession>A0A1M6TRH7</accession>
<sequence>MLGRTIANLLIITMIPFIIILFSTYYMHVHISERINEINYNIIEVVATSGEFTNETYNTLKDSINRYGDYKIKIRYDKKIKPGIYDTYFDKADIIDQKFKIGDKITIYLEDKKLSLFGRLINAFFLGFRPENYIDVHIKSIKSCVVVNNPSVN</sequence>
<organism evidence="2 3">
    <name type="scientific">Paramaledivibacter caminithermalis (strain DSM 15212 / CIP 107654 / DViRD3)</name>
    <name type="common">Clostridium caminithermale</name>
    <dbReference type="NCBI Taxonomy" id="1121301"/>
    <lineage>
        <taxon>Bacteria</taxon>
        <taxon>Bacillati</taxon>
        <taxon>Bacillota</taxon>
        <taxon>Clostridia</taxon>
        <taxon>Peptostreptococcales</taxon>
        <taxon>Caminicellaceae</taxon>
        <taxon>Paramaledivibacter</taxon>
    </lineage>
</organism>
<proteinExistence type="predicted"/>
<dbReference type="Proteomes" id="UP000184465">
    <property type="component" value="Unassembled WGS sequence"/>
</dbReference>
<evidence type="ECO:0000313" key="2">
    <source>
        <dbReference type="EMBL" id="SHK59520.1"/>
    </source>
</evidence>